<comment type="caution">
    <text evidence="1">The sequence shown here is derived from an EMBL/GenBank/DDBJ whole genome shotgun (WGS) entry which is preliminary data.</text>
</comment>
<protein>
    <submittedName>
        <fullName evidence="1">Uncharacterized protein</fullName>
    </submittedName>
</protein>
<sequence>MGFQQPYLYDSDSRDSRLPEKPFDPKAVTRASWEPKARKPKKQDGPLISLNRHPDAHEVPTGRTSVIRPMSSSAKSWIKFMRSFQLFLRIFEMIAGGGLLTLMILIGNVDPLIAWVLRITPGVVAISCVYAIWHFIRPANSRPPASSAAYQLFAGVMDLAVIPLYSFGVISVLNHGSEWNLIIASTPQFAEALVSSEYYALICGAAMHAVSLCVSIWLGLMFRRIANMPPDMNPLEPNLTSRTKYHKRNKSSVATSYTAISEDSRRLSTPLEDYRSSGAPYETLSRPPSIPFMHTRAGSRDSFASSKRDSRTDLPGRQYQVSPGNSPRNSPRNSVAGSLADLQRLSTPRLAKRGSYTEVPLHETGVVVPTTPSSSRPSSVTIAPSPHQPINASPTRVAKFTEAWYASESLINRTQERKRAQDAAERRKSQRPQSQSQLQYEALNPRYDFNDSDDDDSDRENMMRPGFSDSEEENDDGNVQSSPINVSGQMHPNPLRLHPVPAAQQPQITTPPTGRQKTSLRPTGAREYVGALSEISLNPRSASGSQDIADGNDAGAAAVPATTSFWRRSTIGKSRRGGGVRNSSIQADSDFYAKPYGDLKPATPPIMGITSSSTAAAGGGATRQVSSGNDYADLGSGTAWRRNVSGKIAEEGLAGKGGYSRYSILNED</sequence>
<dbReference type="Proteomes" id="UP001497700">
    <property type="component" value="Unassembled WGS sequence"/>
</dbReference>
<name>A0ACB9Z5R0_9PEZI</name>
<reference evidence="1 2" key="1">
    <citation type="journal article" date="2022" name="New Phytol.">
        <title>Ecological generalism drives hyperdiversity of secondary metabolite gene clusters in xylarialean endophytes.</title>
        <authorList>
            <person name="Franco M.E.E."/>
            <person name="Wisecaver J.H."/>
            <person name="Arnold A.E."/>
            <person name="Ju Y.M."/>
            <person name="Slot J.C."/>
            <person name="Ahrendt S."/>
            <person name="Moore L.P."/>
            <person name="Eastman K.E."/>
            <person name="Scott K."/>
            <person name="Konkel Z."/>
            <person name="Mondo S.J."/>
            <person name="Kuo A."/>
            <person name="Hayes R.D."/>
            <person name="Haridas S."/>
            <person name="Andreopoulos B."/>
            <person name="Riley R."/>
            <person name="LaButti K."/>
            <person name="Pangilinan J."/>
            <person name="Lipzen A."/>
            <person name="Amirebrahimi M."/>
            <person name="Yan J."/>
            <person name="Adam C."/>
            <person name="Keymanesh K."/>
            <person name="Ng V."/>
            <person name="Louie K."/>
            <person name="Northen T."/>
            <person name="Drula E."/>
            <person name="Henrissat B."/>
            <person name="Hsieh H.M."/>
            <person name="Youens-Clark K."/>
            <person name="Lutzoni F."/>
            <person name="Miadlikowska J."/>
            <person name="Eastwood D.C."/>
            <person name="Hamelin R.C."/>
            <person name="Grigoriev I.V."/>
            <person name="U'Ren J.M."/>
        </authorList>
    </citation>
    <scope>NUCLEOTIDE SEQUENCE [LARGE SCALE GENOMIC DNA]</scope>
    <source>
        <strain evidence="1 2">CBS 119005</strain>
    </source>
</reference>
<dbReference type="EMBL" id="MU393451">
    <property type="protein sequence ID" value="KAI4867085.1"/>
    <property type="molecule type" value="Genomic_DNA"/>
</dbReference>
<keyword evidence="2" id="KW-1185">Reference proteome</keyword>
<organism evidence="1 2">
    <name type="scientific">Hypoxylon rubiginosum</name>
    <dbReference type="NCBI Taxonomy" id="110542"/>
    <lineage>
        <taxon>Eukaryota</taxon>
        <taxon>Fungi</taxon>
        <taxon>Dikarya</taxon>
        <taxon>Ascomycota</taxon>
        <taxon>Pezizomycotina</taxon>
        <taxon>Sordariomycetes</taxon>
        <taxon>Xylariomycetidae</taxon>
        <taxon>Xylariales</taxon>
        <taxon>Hypoxylaceae</taxon>
        <taxon>Hypoxylon</taxon>
    </lineage>
</organism>
<proteinExistence type="predicted"/>
<accession>A0ACB9Z5R0</accession>
<evidence type="ECO:0000313" key="1">
    <source>
        <dbReference type="EMBL" id="KAI4867085.1"/>
    </source>
</evidence>
<evidence type="ECO:0000313" key="2">
    <source>
        <dbReference type="Proteomes" id="UP001497700"/>
    </source>
</evidence>
<gene>
    <name evidence="1" type="ORF">F4820DRAFT_228934</name>
</gene>